<feature type="compositionally biased region" description="Basic residues" evidence="1">
    <location>
        <begin position="795"/>
        <end position="806"/>
    </location>
</feature>
<dbReference type="EMBL" id="CH991564">
    <property type="protein sequence ID" value="EDQ86652.1"/>
    <property type="molecule type" value="Genomic_DNA"/>
</dbReference>
<dbReference type="InParanoid" id="A9V739"/>
<name>A9V739_MONBE</name>
<dbReference type="KEGG" id="mbr:MONBRDRAFT_38340"/>
<protein>
    <recommendedName>
        <fullName evidence="4">BRCT domain-containing protein</fullName>
    </recommendedName>
</protein>
<feature type="compositionally biased region" description="Basic and acidic residues" evidence="1">
    <location>
        <begin position="403"/>
        <end position="415"/>
    </location>
</feature>
<dbReference type="Proteomes" id="UP000001357">
    <property type="component" value="Unassembled WGS sequence"/>
</dbReference>
<evidence type="ECO:0000313" key="3">
    <source>
        <dbReference type="Proteomes" id="UP000001357"/>
    </source>
</evidence>
<feature type="region of interest" description="Disordered" evidence="1">
    <location>
        <begin position="1"/>
        <end position="23"/>
    </location>
</feature>
<feature type="region of interest" description="Disordered" evidence="1">
    <location>
        <begin position="464"/>
        <end position="565"/>
    </location>
</feature>
<gene>
    <name evidence="2" type="ORF">MONBRDRAFT_38340</name>
</gene>
<reference evidence="2 3" key="1">
    <citation type="journal article" date="2008" name="Nature">
        <title>The genome of the choanoflagellate Monosiga brevicollis and the origin of metazoans.</title>
        <authorList>
            <consortium name="JGI Sequencing"/>
            <person name="King N."/>
            <person name="Westbrook M.J."/>
            <person name="Young S.L."/>
            <person name="Kuo A."/>
            <person name="Abedin M."/>
            <person name="Chapman J."/>
            <person name="Fairclough S."/>
            <person name="Hellsten U."/>
            <person name="Isogai Y."/>
            <person name="Letunic I."/>
            <person name="Marr M."/>
            <person name="Pincus D."/>
            <person name="Putnam N."/>
            <person name="Rokas A."/>
            <person name="Wright K.J."/>
            <person name="Zuzow R."/>
            <person name="Dirks W."/>
            <person name="Good M."/>
            <person name="Goodstein D."/>
            <person name="Lemons D."/>
            <person name="Li W."/>
            <person name="Lyons J.B."/>
            <person name="Morris A."/>
            <person name="Nichols S."/>
            <person name="Richter D.J."/>
            <person name="Salamov A."/>
            <person name="Bork P."/>
            <person name="Lim W.A."/>
            <person name="Manning G."/>
            <person name="Miller W.T."/>
            <person name="McGinnis W."/>
            <person name="Shapiro H."/>
            <person name="Tjian R."/>
            <person name="Grigoriev I.V."/>
            <person name="Rokhsar D."/>
        </authorList>
    </citation>
    <scope>NUCLEOTIDE SEQUENCE [LARGE SCALE GENOMIC DNA]</scope>
    <source>
        <strain evidence="3">MX1 / ATCC 50154</strain>
    </source>
</reference>
<feature type="compositionally biased region" description="Low complexity" evidence="1">
    <location>
        <begin position="327"/>
        <end position="348"/>
    </location>
</feature>
<proteinExistence type="predicted"/>
<feature type="region of interest" description="Disordered" evidence="1">
    <location>
        <begin position="267"/>
        <end position="415"/>
    </location>
</feature>
<feature type="compositionally biased region" description="Pro residues" evidence="1">
    <location>
        <begin position="466"/>
        <end position="477"/>
    </location>
</feature>
<dbReference type="GeneID" id="5893748"/>
<feature type="region of interest" description="Disordered" evidence="1">
    <location>
        <begin position="777"/>
        <end position="816"/>
    </location>
</feature>
<keyword evidence="3" id="KW-1185">Reference proteome</keyword>
<dbReference type="AlphaFoldDB" id="A9V739"/>
<feature type="compositionally biased region" description="Low complexity" evidence="1">
    <location>
        <begin position="478"/>
        <end position="521"/>
    </location>
</feature>
<accession>A9V739</accession>
<dbReference type="RefSeq" id="XP_001748488.1">
    <property type="nucleotide sequence ID" value="XM_001748436.1"/>
</dbReference>
<evidence type="ECO:0000313" key="2">
    <source>
        <dbReference type="EMBL" id="EDQ86652.1"/>
    </source>
</evidence>
<feature type="compositionally biased region" description="Polar residues" evidence="1">
    <location>
        <begin position="536"/>
        <end position="549"/>
    </location>
</feature>
<sequence length="816" mass="87986">MVDRPASPIPAPRLDDASSPMPCSQEDALVAEHTLKVEHTHHRVQALHDQLTLERAQRQALEEIVLGLQADNAQLLRETGRASAATSRSGSRTGYEEAWPSLCDDLAEAQQHINILQQHRVAHAQLLERHQAALVVQREALLNLVDHTRQESMALIRSTLAQAARTLRARKTAHSASTPAPPTCVASTQTHLEAADIGAKTTSALCDLDEKQEPASDKARALHQAHDALQSTLRRCHEANQTLTGQQQGLLTRLSDLQARLRHAHTTARTLPSLPAPPCRVDAATSPPPSPLRTATSKCHPESHDHKRDCIQSSPDHLHRQATDELASSPKSKPAPDSASDMDYIPASSPDPDPAPEQNDCTDKDQTNGGAAITEQPTTDHGHDQPAALVTPRAGPGLASHRLTHEHPCPTDARTHLSTNVDAHAHAKLRLAWPDTKTNQPVANAISPQTAAATMTQIARLGLPAQPLPRPPRPPLARPALAPITSSSNDLHNRSSSSTGAISSASSPASSPRRQPGLRARPLPPPPPDGLSSSGTSVQTTPDRLTMSSPEVADTPGPAPPLLARDQHAPSVIPRHRVALCFSGFKPGLLDYDTATRDRLVEAARRAGFFVHESDQNLEHITHVVAPNGCRTVKGWPVDEASNGGCKLPESPFAGRRYRLSDDFAQDIRPAKLQHLRLILEQYGGGQLVQDGTPDVWIVNPRRPAAMGQCSQSWAEILGSIPTHAELLRTQLGRSSLPSNLLAELGGLASPRTLALEAQLRDRPGAEYAQRPVVRPFAGHSPSMLAPDGTAGRPLSKRTKRTKTRPLPRPLPFFTR</sequence>
<feature type="compositionally biased region" description="Basic and acidic residues" evidence="1">
    <location>
        <begin position="299"/>
        <end position="323"/>
    </location>
</feature>
<organism evidence="2 3">
    <name type="scientific">Monosiga brevicollis</name>
    <name type="common">Choanoflagellate</name>
    <dbReference type="NCBI Taxonomy" id="81824"/>
    <lineage>
        <taxon>Eukaryota</taxon>
        <taxon>Choanoflagellata</taxon>
        <taxon>Craspedida</taxon>
        <taxon>Salpingoecidae</taxon>
        <taxon>Monosiga</taxon>
    </lineage>
</organism>
<evidence type="ECO:0000256" key="1">
    <source>
        <dbReference type="SAM" id="MobiDB-lite"/>
    </source>
</evidence>
<feature type="compositionally biased region" description="Pro residues" evidence="1">
    <location>
        <begin position="807"/>
        <end position="816"/>
    </location>
</feature>
<evidence type="ECO:0008006" key="4">
    <source>
        <dbReference type="Google" id="ProtNLM"/>
    </source>
</evidence>